<evidence type="ECO:0000313" key="1">
    <source>
        <dbReference type="EMBL" id="SCL17324.1"/>
    </source>
</evidence>
<dbReference type="AlphaFoldDB" id="A0A1C6RJH9"/>
<accession>A0A1C6RJH9</accession>
<name>A0A1C6RJH9_9ACTN</name>
<dbReference type="Proteomes" id="UP000198959">
    <property type="component" value="Unassembled WGS sequence"/>
</dbReference>
<organism evidence="1 2">
    <name type="scientific">Micromonospora pallida</name>
    <dbReference type="NCBI Taxonomy" id="145854"/>
    <lineage>
        <taxon>Bacteria</taxon>
        <taxon>Bacillati</taxon>
        <taxon>Actinomycetota</taxon>
        <taxon>Actinomycetes</taxon>
        <taxon>Micromonosporales</taxon>
        <taxon>Micromonosporaceae</taxon>
        <taxon>Micromonospora</taxon>
    </lineage>
</organism>
<reference evidence="2" key="1">
    <citation type="submission" date="2016-06" db="EMBL/GenBank/DDBJ databases">
        <authorList>
            <person name="Varghese N."/>
            <person name="Submissions Spin"/>
        </authorList>
    </citation>
    <scope>NUCLEOTIDE SEQUENCE [LARGE SCALE GENOMIC DNA]</scope>
    <source>
        <strain evidence="2">DSM 43817</strain>
    </source>
</reference>
<dbReference type="STRING" id="145854.GA0074692_0142"/>
<keyword evidence="2" id="KW-1185">Reference proteome</keyword>
<sequence length="54" mass="5998">MGDGRREARQGAVHTGVRSGTGIRTHWKAFAGDARDRRVGPSMLCKVFLCLRKK</sequence>
<proteinExistence type="predicted"/>
<gene>
    <name evidence="1" type="ORF">GA0074692_0142</name>
</gene>
<evidence type="ECO:0000313" key="2">
    <source>
        <dbReference type="Proteomes" id="UP000198959"/>
    </source>
</evidence>
<dbReference type="EMBL" id="FMHW01000002">
    <property type="protein sequence ID" value="SCL17324.1"/>
    <property type="molecule type" value="Genomic_DNA"/>
</dbReference>
<protein>
    <submittedName>
        <fullName evidence="1">Uncharacterized protein</fullName>
    </submittedName>
</protein>